<evidence type="ECO:0008006" key="3">
    <source>
        <dbReference type="Google" id="ProtNLM"/>
    </source>
</evidence>
<name>B8CP02_SHEPW</name>
<proteinExistence type="predicted"/>
<dbReference type="eggNOG" id="COG1942">
    <property type="taxonomic scope" value="Bacteria"/>
</dbReference>
<dbReference type="AlphaFoldDB" id="B8CP02"/>
<reference evidence="1 2" key="1">
    <citation type="journal article" date="2008" name="PLoS ONE">
        <title>Environmental adaptation: genomic analysis of the piezotolerant and psychrotolerant deep-sea iron reducing bacterium Shewanella piezotolerans WP3.</title>
        <authorList>
            <person name="Wang F."/>
            <person name="Wang J."/>
            <person name="Jian H."/>
            <person name="Zhang B."/>
            <person name="Li S."/>
            <person name="Wang F."/>
            <person name="Zeng X."/>
            <person name="Gao L."/>
            <person name="Bartlett D.H."/>
            <person name="Yu J."/>
            <person name="Hu S."/>
            <person name="Xiao X."/>
        </authorList>
    </citation>
    <scope>NUCLEOTIDE SEQUENCE [LARGE SCALE GENOMIC DNA]</scope>
    <source>
        <strain evidence="2">WP3 / JCM 13877</strain>
    </source>
</reference>
<dbReference type="KEGG" id="swp:swp_2506"/>
<dbReference type="InterPro" id="IPR014347">
    <property type="entry name" value="Tautomerase/MIF_sf"/>
</dbReference>
<keyword evidence="2" id="KW-1185">Reference proteome</keyword>
<dbReference type="OrthoDB" id="5587545at2"/>
<dbReference type="RefSeq" id="WP_020912604.1">
    <property type="nucleotide sequence ID" value="NC_011566.1"/>
</dbReference>
<dbReference type="HOGENOM" id="CLU_168247_0_0_6"/>
<sequence length="110" mass="12755">MPHIRVYGMSQSIVANLSDTLIDILAEICQAKAESFIIDWINSQSYRRGQSVNDTAQIEVLWFPKDPETHHRAERAIREAVICAYPELKHTVVMFRELTPSTYYKDGKHY</sequence>
<dbReference type="EMBL" id="CP000472">
    <property type="protein sequence ID" value="ACJ29246.1"/>
    <property type="molecule type" value="Genomic_DNA"/>
</dbReference>
<dbReference type="SUPFAM" id="SSF55331">
    <property type="entry name" value="Tautomerase/MIF"/>
    <property type="match status" value="1"/>
</dbReference>
<dbReference type="Proteomes" id="UP000000753">
    <property type="component" value="Chromosome"/>
</dbReference>
<dbReference type="STRING" id="225849.swp_2506"/>
<dbReference type="InterPro" id="IPR015017">
    <property type="entry name" value="DUF1904"/>
</dbReference>
<evidence type="ECO:0000313" key="1">
    <source>
        <dbReference type="EMBL" id="ACJ29246.1"/>
    </source>
</evidence>
<organism evidence="1 2">
    <name type="scientific">Shewanella piezotolerans (strain WP3 / JCM 13877)</name>
    <dbReference type="NCBI Taxonomy" id="225849"/>
    <lineage>
        <taxon>Bacteria</taxon>
        <taxon>Pseudomonadati</taxon>
        <taxon>Pseudomonadota</taxon>
        <taxon>Gammaproteobacteria</taxon>
        <taxon>Alteromonadales</taxon>
        <taxon>Shewanellaceae</taxon>
        <taxon>Shewanella</taxon>
    </lineage>
</organism>
<evidence type="ECO:0000313" key="2">
    <source>
        <dbReference type="Proteomes" id="UP000000753"/>
    </source>
</evidence>
<protein>
    <recommendedName>
        <fullName evidence="3">DUF1904 domain-containing protein</fullName>
    </recommendedName>
</protein>
<accession>B8CP02</accession>
<dbReference type="Pfam" id="PF08921">
    <property type="entry name" value="DUF1904"/>
    <property type="match status" value="1"/>
</dbReference>
<dbReference type="Gene3D" id="3.30.429.10">
    <property type="entry name" value="Macrophage Migration Inhibitory Factor"/>
    <property type="match status" value="1"/>
</dbReference>
<gene>
    <name evidence="1" type="ordered locus">swp_2506</name>
</gene>